<sequence>MAARCRNLINPTPEKLEARFKRLSEDCGYAYVGFSSVLDGPILVHGTTDDKAVLSSTLAREQWRTEERAMEWAMLLWLIQVFKSTSRYIRIKLMATLPTLDLLPRRPKAKSSVGNSSRRRRGVTYVGYGVYHAGRRTASWED</sequence>
<gene>
    <name evidence="1" type="ORF">TsFJ059_009691</name>
</gene>
<protein>
    <submittedName>
        <fullName evidence="1">Uncharacterized protein</fullName>
    </submittedName>
</protein>
<reference evidence="1 2" key="1">
    <citation type="submission" date="2021-08" db="EMBL/GenBank/DDBJ databases">
        <title>The highly contiguous genome resource for Trichoderma semiorbis FJ059, a fungal antagonistic to plant pathogens.</title>
        <authorList>
            <person name="Liu T."/>
        </authorList>
    </citation>
    <scope>NUCLEOTIDE SEQUENCE [LARGE SCALE GENOMIC DNA]</scope>
    <source>
        <strain evidence="1 2">FJ059</strain>
    </source>
</reference>
<evidence type="ECO:0000313" key="2">
    <source>
        <dbReference type="Proteomes" id="UP000826573"/>
    </source>
</evidence>
<dbReference type="Proteomes" id="UP000826573">
    <property type="component" value="Unassembled WGS sequence"/>
</dbReference>
<evidence type="ECO:0000313" key="1">
    <source>
        <dbReference type="EMBL" id="KAH0526361.1"/>
    </source>
</evidence>
<organism evidence="1 2">
    <name type="scientific">Trichoderma semiorbis</name>
    <dbReference type="NCBI Taxonomy" id="1491008"/>
    <lineage>
        <taxon>Eukaryota</taxon>
        <taxon>Fungi</taxon>
        <taxon>Dikarya</taxon>
        <taxon>Ascomycota</taxon>
        <taxon>Pezizomycotina</taxon>
        <taxon>Sordariomycetes</taxon>
        <taxon>Hypocreomycetidae</taxon>
        <taxon>Hypocreales</taxon>
        <taxon>Hypocreaceae</taxon>
        <taxon>Trichoderma</taxon>
    </lineage>
</organism>
<keyword evidence="2" id="KW-1185">Reference proteome</keyword>
<name>A0A9P8HH92_9HYPO</name>
<dbReference type="AlphaFoldDB" id="A0A9P8HH92"/>
<accession>A0A9P8HH92</accession>
<comment type="caution">
    <text evidence="1">The sequence shown here is derived from an EMBL/GenBank/DDBJ whole genome shotgun (WGS) entry which is preliminary data.</text>
</comment>
<proteinExistence type="predicted"/>
<dbReference type="EMBL" id="JAIMJC010000004">
    <property type="protein sequence ID" value="KAH0526361.1"/>
    <property type="molecule type" value="Genomic_DNA"/>
</dbReference>